<reference evidence="9 10" key="1">
    <citation type="submission" date="2020-09" db="EMBL/GenBank/DDBJ databases">
        <authorList>
            <person name="Tanuku N.R.S."/>
        </authorList>
    </citation>
    <scope>NUCLEOTIDE SEQUENCE [LARGE SCALE GENOMIC DNA]</scope>
    <source>
        <strain evidence="9 10">AK62</strain>
    </source>
</reference>
<dbReference type="GO" id="GO:0003848">
    <property type="term" value="F:2-amino-4-hydroxy-6-hydroxymethyldihydropteridine diphosphokinase activity"/>
    <property type="evidence" value="ECO:0007669"/>
    <property type="project" value="UniProtKB-EC"/>
</dbReference>
<organism evidence="9 10">
    <name type="scientific">Marinobacterium alkalitolerans</name>
    <dbReference type="NCBI Taxonomy" id="1542925"/>
    <lineage>
        <taxon>Bacteria</taxon>
        <taxon>Pseudomonadati</taxon>
        <taxon>Pseudomonadota</taxon>
        <taxon>Gammaproteobacteria</taxon>
        <taxon>Oceanospirillales</taxon>
        <taxon>Oceanospirillaceae</taxon>
        <taxon>Marinobacterium</taxon>
    </lineage>
</organism>
<dbReference type="PANTHER" id="PTHR43071">
    <property type="entry name" value="2-AMINO-4-HYDROXY-6-HYDROXYMETHYLDIHYDROPTERIDINE PYROPHOSPHOKINASE"/>
    <property type="match status" value="1"/>
</dbReference>
<dbReference type="RefSeq" id="WP_209287451.1">
    <property type="nucleotide sequence ID" value="NZ_JACVEW010000011.1"/>
</dbReference>
<dbReference type="PANTHER" id="PTHR43071:SF2">
    <property type="entry name" value="2-AMINO-4-HYDROXY-6-HYDROXYMETHYLDIHYDROPTERIDINE PYROPHOSPHOKINASE"/>
    <property type="match status" value="1"/>
</dbReference>
<keyword evidence="4" id="KW-0547">Nucleotide-binding</keyword>
<dbReference type="InterPro" id="IPR000550">
    <property type="entry name" value="Hppk"/>
</dbReference>
<keyword evidence="7" id="KW-0289">Folate biosynthesis</keyword>
<dbReference type="NCBIfam" id="TIGR01498">
    <property type="entry name" value="folK"/>
    <property type="match status" value="1"/>
</dbReference>
<evidence type="ECO:0000256" key="2">
    <source>
        <dbReference type="ARBA" id="ARBA00013253"/>
    </source>
</evidence>
<evidence type="ECO:0000256" key="1">
    <source>
        <dbReference type="ARBA" id="ARBA00005051"/>
    </source>
</evidence>
<evidence type="ECO:0000313" key="9">
    <source>
        <dbReference type="EMBL" id="MBP0048834.1"/>
    </source>
</evidence>
<name>A0ABS3ZB08_9GAMM</name>
<keyword evidence="3 9" id="KW-0808">Transferase</keyword>
<comment type="pathway">
    <text evidence="1">Cofactor biosynthesis; tetrahydrofolate biosynthesis; 2-amino-4-hydroxy-6-hydroxymethyl-7,8-dihydropteridine diphosphate from 7,8-dihydroneopterin triphosphate: step 4/4.</text>
</comment>
<evidence type="ECO:0000256" key="6">
    <source>
        <dbReference type="ARBA" id="ARBA00022840"/>
    </source>
</evidence>
<dbReference type="SUPFAM" id="SSF55083">
    <property type="entry name" value="6-hydroxymethyl-7,8-dihydropterin pyrophosphokinase, HPPK"/>
    <property type="match status" value="1"/>
</dbReference>
<feature type="domain" description="7,8-dihydro-6-hydroxymethylpterin-pyrophosphokinase" evidence="8">
    <location>
        <begin position="5"/>
        <end position="130"/>
    </location>
</feature>
<sequence length="171" mass="19299">MPHVYLSLGSNQSRERHIRAALDALADRFGELEISSVYESEAVGFDGSNFYNLVVGLECSVSLAELSACLKQIEDENGRDRSGPRFSGRTLDIDILTYGDLDHPRDGVQVPRDEITQNAFVLLPLAEVAPDVQHPVLKQSYAHLWDTYDRSQKLWPIDFEWRGRLISSAEH</sequence>
<evidence type="ECO:0000256" key="5">
    <source>
        <dbReference type="ARBA" id="ARBA00022777"/>
    </source>
</evidence>
<dbReference type="Gene3D" id="3.30.70.560">
    <property type="entry name" value="7,8-Dihydro-6-hydroxymethylpterin-pyrophosphokinase HPPK"/>
    <property type="match status" value="1"/>
</dbReference>
<dbReference type="EC" id="2.7.6.3" evidence="2"/>
<protein>
    <recommendedName>
        <fullName evidence="2">2-amino-4-hydroxy-6-hydroxymethyldihydropteridine diphosphokinase</fullName>
        <ecNumber evidence="2">2.7.6.3</ecNumber>
    </recommendedName>
</protein>
<evidence type="ECO:0000256" key="3">
    <source>
        <dbReference type="ARBA" id="ARBA00022679"/>
    </source>
</evidence>
<evidence type="ECO:0000256" key="4">
    <source>
        <dbReference type="ARBA" id="ARBA00022741"/>
    </source>
</evidence>
<evidence type="ECO:0000259" key="8">
    <source>
        <dbReference type="Pfam" id="PF01288"/>
    </source>
</evidence>
<evidence type="ECO:0000256" key="7">
    <source>
        <dbReference type="ARBA" id="ARBA00022909"/>
    </source>
</evidence>
<dbReference type="Pfam" id="PF01288">
    <property type="entry name" value="HPPK"/>
    <property type="match status" value="1"/>
</dbReference>
<dbReference type="EMBL" id="JACVEW010000011">
    <property type="protein sequence ID" value="MBP0048834.1"/>
    <property type="molecule type" value="Genomic_DNA"/>
</dbReference>
<evidence type="ECO:0000313" key="10">
    <source>
        <dbReference type="Proteomes" id="UP000810171"/>
    </source>
</evidence>
<dbReference type="Proteomes" id="UP000810171">
    <property type="component" value="Unassembled WGS sequence"/>
</dbReference>
<keyword evidence="6" id="KW-0067">ATP-binding</keyword>
<keyword evidence="10" id="KW-1185">Reference proteome</keyword>
<gene>
    <name evidence="9" type="primary">folK</name>
    <name evidence="9" type="ORF">H9C73_08795</name>
</gene>
<proteinExistence type="predicted"/>
<keyword evidence="5" id="KW-0418">Kinase</keyword>
<dbReference type="InterPro" id="IPR035907">
    <property type="entry name" value="Hppk_sf"/>
</dbReference>
<accession>A0ABS3ZB08</accession>
<comment type="caution">
    <text evidence="9">The sequence shown here is derived from an EMBL/GenBank/DDBJ whole genome shotgun (WGS) entry which is preliminary data.</text>
</comment>
<dbReference type="CDD" id="cd00483">
    <property type="entry name" value="HPPK"/>
    <property type="match status" value="1"/>
</dbReference>